<evidence type="ECO:0000256" key="4">
    <source>
        <dbReference type="ARBA" id="ARBA00022946"/>
    </source>
</evidence>
<feature type="domain" description="COQ9 C-terminal" evidence="7">
    <location>
        <begin position="113"/>
        <end position="182"/>
    </location>
</feature>
<comment type="function">
    <text evidence="6">Membrane-associated protein that warps the membrane surface to access and bind aromatic isoprenes with high specificity, including ubiquinone (CoQ) isoprene intermediates and presents them directly to COQ7, therefore facilitating the COQ7-mediated hydroxylase step. Participates in the biosynthesis of coenzyme Q, also named ubiquinone, an essential lipid-soluble electron transporter for aerobic cellular respiration.</text>
</comment>
<keyword evidence="4" id="KW-0809">Transit peptide</keyword>
<comment type="caution">
    <text evidence="8">The sequence shown here is derived from an EMBL/GenBank/DDBJ whole genome shotgun (WGS) entry which is preliminary data.</text>
</comment>
<accession>A0A255XUZ8</accession>
<dbReference type="Proteomes" id="UP000216361">
    <property type="component" value="Unassembled WGS sequence"/>
</dbReference>
<keyword evidence="5" id="KW-0446">Lipid-binding</keyword>
<organism evidence="8 9">
    <name type="scientific">Elstera cyanobacteriorum</name>
    <dbReference type="NCBI Taxonomy" id="2022747"/>
    <lineage>
        <taxon>Bacteria</taxon>
        <taxon>Pseudomonadati</taxon>
        <taxon>Pseudomonadota</taxon>
        <taxon>Alphaproteobacteria</taxon>
        <taxon>Rhodospirillales</taxon>
        <taxon>Rhodospirillaceae</taxon>
        <taxon>Elstera</taxon>
    </lineage>
</organism>
<dbReference type="Gene3D" id="1.10.357.10">
    <property type="entry name" value="Tetracycline Repressor, domain 2"/>
    <property type="match status" value="1"/>
</dbReference>
<dbReference type="RefSeq" id="WP_094407666.1">
    <property type="nucleotide sequence ID" value="NZ_BMJZ01000008.1"/>
</dbReference>
<dbReference type="GO" id="GO:0006744">
    <property type="term" value="P:ubiquinone biosynthetic process"/>
    <property type="evidence" value="ECO:0007669"/>
    <property type="project" value="UniProtKB-KW"/>
</dbReference>
<evidence type="ECO:0000256" key="3">
    <source>
        <dbReference type="ARBA" id="ARBA00022688"/>
    </source>
</evidence>
<evidence type="ECO:0000256" key="5">
    <source>
        <dbReference type="ARBA" id="ARBA00023121"/>
    </source>
</evidence>
<keyword evidence="3" id="KW-0831">Ubiquinone biosynthesis</keyword>
<evidence type="ECO:0000259" key="7">
    <source>
        <dbReference type="Pfam" id="PF08511"/>
    </source>
</evidence>
<name>A0A255XUZ8_9PROT</name>
<evidence type="ECO:0000256" key="1">
    <source>
        <dbReference type="ARBA" id="ARBA00004749"/>
    </source>
</evidence>
<dbReference type="Pfam" id="PF08511">
    <property type="entry name" value="COQ9"/>
    <property type="match status" value="1"/>
</dbReference>
<dbReference type="InterPro" id="IPR013718">
    <property type="entry name" value="COQ9_C"/>
</dbReference>
<reference evidence="8 9" key="1">
    <citation type="submission" date="2017-07" db="EMBL/GenBank/DDBJ databases">
        <title>Elstera cyanobacteriorum sp. nov., a novel bacterium isolated from cyanobacterial aggregates in a eutrophic lake.</title>
        <authorList>
            <person name="Cai H."/>
        </authorList>
    </citation>
    <scope>NUCLEOTIDE SEQUENCE [LARGE SCALE GENOMIC DNA]</scope>
    <source>
        <strain evidence="8 9">TH019</strain>
    </source>
</reference>
<keyword evidence="9" id="KW-1185">Reference proteome</keyword>
<dbReference type="EMBL" id="NOXS01000026">
    <property type="protein sequence ID" value="OYQ20798.1"/>
    <property type="molecule type" value="Genomic_DNA"/>
</dbReference>
<dbReference type="InterPro" id="IPR012762">
    <property type="entry name" value="Ubiq_biosynth_COQ9"/>
</dbReference>
<comment type="pathway">
    <text evidence="1">Cofactor biosynthesis; ubiquinone biosynthesis.</text>
</comment>
<evidence type="ECO:0000313" key="9">
    <source>
        <dbReference type="Proteomes" id="UP000216361"/>
    </source>
</evidence>
<dbReference type="AlphaFoldDB" id="A0A255XUZ8"/>
<comment type="similarity">
    <text evidence="2">Belongs to the COQ9 family.</text>
</comment>
<dbReference type="GO" id="GO:0008289">
    <property type="term" value="F:lipid binding"/>
    <property type="evidence" value="ECO:0007669"/>
    <property type="project" value="UniProtKB-KW"/>
</dbReference>
<gene>
    <name evidence="8" type="ORF">CHR90_03880</name>
</gene>
<dbReference type="PANTHER" id="PTHR21427:SF19">
    <property type="entry name" value="UBIQUINONE BIOSYNTHESIS PROTEIN COQ9, MITOCHONDRIAL"/>
    <property type="match status" value="1"/>
</dbReference>
<proteinExistence type="inferred from homology"/>
<evidence type="ECO:0000256" key="6">
    <source>
        <dbReference type="ARBA" id="ARBA00058104"/>
    </source>
</evidence>
<sequence>MTLEALQTQLLPAILDEVPFDGWTDRCLAHAAKLAGLTQVDLLRAFPGGAIDVLAYWNRALDRSAADAIAASPELKVREKITLGVRTRLEAAAPHKEAVRRGLGLLALPGHAATGARLLAGTMNALWYAAGDRATDFNYYTKRGLLAGVYLATLLYWLDDDSEGSAATWAFLDKRIADAMRLPTLVAPLRAGVKTLLTPPFLRRQAPGPV</sequence>
<dbReference type="PANTHER" id="PTHR21427">
    <property type="entry name" value="UBIQUINONE BIOSYNTHESIS PROTEIN COQ9, MITOCHONDRIAL"/>
    <property type="match status" value="1"/>
</dbReference>
<dbReference type="NCBIfam" id="TIGR02396">
    <property type="entry name" value="diverge_rpsU"/>
    <property type="match status" value="1"/>
</dbReference>
<evidence type="ECO:0000256" key="2">
    <source>
        <dbReference type="ARBA" id="ARBA00010766"/>
    </source>
</evidence>
<dbReference type="OrthoDB" id="7201143at2"/>
<protein>
    <recommendedName>
        <fullName evidence="7">COQ9 C-terminal domain-containing protein</fullName>
    </recommendedName>
</protein>
<evidence type="ECO:0000313" key="8">
    <source>
        <dbReference type="EMBL" id="OYQ20798.1"/>
    </source>
</evidence>